<protein>
    <submittedName>
        <fullName evidence="1">Uncharacterized protein</fullName>
    </submittedName>
</protein>
<keyword evidence="2" id="KW-1185">Reference proteome</keyword>
<dbReference type="KEGG" id="mlr:MELLADRAFT_101628"/>
<dbReference type="VEuPathDB" id="FungiDB:MELLADRAFT_101628"/>
<dbReference type="Proteomes" id="UP000001072">
    <property type="component" value="Unassembled WGS sequence"/>
</dbReference>
<dbReference type="AlphaFoldDB" id="F4R6G3"/>
<reference evidence="2" key="1">
    <citation type="journal article" date="2011" name="Proc. Natl. Acad. Sci. U.S.A.">
        <title>Obligate biotrophy features unraveled by the genomic analysis of rust fungi.</title>
        <authorList>
            <person name="Duplessis S."/>
            <person name="Cuomo C.A."/>
            <person name="Lin Y.-C."/>
            <person name="Aerts A."/>
            <person name="Tisserant E."/>
            <person name="Veneault-Fourrey C."/>
            <person name="Joly D.L."/>
            <person name="Hacquard S."/>
            <person name="Amselem J."/>
            <person name="Cantarel B.L."/>
            <person name="Chiu R."/>
            <person name="Coutinho P.M."/>
            <person name="Feau N."/>
            <person name="Field M."/>
            <person name="Frey P."/>
            <person name="Gelhaye E."/>
            <person name="Goldberg J."/>
            <person name="Grabherr M.G."/>
            <person name="Kodira C.D."/>
            <person name="Kohler A."/>
            <person name="Kuees U."/>
            <person name="Lindquist E.A."/>
            <person name="Lucas S.M."/>
            <person name="Mago R."/>
            <person name="Mauceli E."/>
            <person name="Morin E."/>
            <person name="Murat C."/>
            <person name="Pangilinan J.L."/>
            <person name="Park R."/>
            <person name="Pearson M."/>
            <person name="Quesneville H."/>
            <person name="Rouhier N."/>
            <person name="Sakthikumar S."/>
            <person name="Salamov A.A."/>
            <person name="Schmutz J."/>
            <person name="Selles B."/>
            <person name="Shapiro H."/>
            <person name="Tanguay P."/>
            <person name="Tuskan G.A."/>
            <person name="Henrissat B."/>
            <person name="Van de Peer Y."/>
            <person name="Rouze P."/>
            <person name="Ellis J.G."/>
            <person name="Dodds P.N."/>
            <person name="Schein J.E."/>
            <person name="Zhong S."/>
            <person name="Hamelin R.C."/>
            <person name="Grigoriev I.V."/>
            <person name="Szabo L.J."/>
            <person name="Martin F."/>
        </authorList>
    </citation>
    <scope>NUCLEOTIDE SEQUENCE [LARGE SCALE GENOMIC DNA]</scope>
    <source>
        <strain evidence="2">98AG31 / pathotype 3-4-7</strain>
    </source>
</reference>
<gene>
    <name evidence="1" type="ORF">MELLADRAFT_101628</name>
</gene>
<organism evidence="2">
    <name type="scientific">Melampsora larici-populina (strain 98AG31 / pathotype 3-4-7)</name>
    <name type="common">Poplar leaf rust fungus</name>
    <dbReference type="NCBI Taxonomy" id="747676"/>
    <lineage>
        <taxon>Eukaryota</taxon>
        <taxon>Fungi</taxon>
        <taxon>Dikarya</taxon>
        <taxon>Basidiomycota</taxon>
        <taxon>Pucciniomycotina</taxon>
        <taxon>Pucciniomycetes</taxon>
        <taxon>Pucciniales</taxon>
        <taxon>Melampsoraceae</taxon>
        <taxon>Melampsora</taxon>
    </lineage>
</organism>
<dbReference type="InParanoid" id="F4R6G3"/>
<dbReference type="EMBL" id="GL883091">
    <property type="protein sequence ID" value="EGG11875.1"/>
    <property type="molecule type" value="Genomic_DNA"/>
</dbReference>
<dbReference type="RefSeq" id="XP_007404250.1">
    <property type="nucleotide sequence ID" value="XM_007404188.1"/>
</dbReference>
<accession>F4R6G3</accession>
<dbReference type="GeneID" id="18921419"/>
<name>F4R6G3_MELLP</name>
<dbReference type="HOGENOM" id="CLU_085789_0_0_1"/>
<sequence length="283" mass="32810">MADEKIQSKIRGYYQFKDKGKAWLKLSLKEEWMFNLDNAITFLFSPQPTLTSNFKSPYFSRLLLFSESLVSCTMEYLPSPLSGDAYSPRYHKTFNTSIPEVIRQQIRTKCSKRSSARSYPDRKFRSLAKLLLARHPHLKYKLLKPGNCAGLGPSSTTVTLAPRVAGYHPVTMFSPQTRLVIERAKYVAPGLSSLLIPLEDLSPEKITQIEELNPRIKRKIGKEFQEILGIEMTPLSNKTIFRLLIQFFRFWVQDHRCSTQSRDFIREYLHDSDVLSLMEEFDL</sequence>
<evidence type="ECO:0000313" key="1">
    <source>
        <dbReference type="EMBL" id="EGG11875.1"/>
    </source>
</evidence>
<proteinExistence type="predicted"/>
<evidence type="ECO:0000313" key="2">
    <source>
        <dbReference type="Proteomes" id="UP000001072"/>
    </source>
</evidence>
<dbReference type="OrthoDB" id="2517629at2759"/>